<dbReference type="AlphaFoldDB" id="M1MKE1"/>
<name>M1MKE1_9CLOT</name>
<dbReference type="KEGG" id="csr:Cspa_c46510"/>
<keyword evidence="2" id="KW-1133">Transmembrane helix</keyword>
<keyword evidence="2" id="KW-0472">Membrane</keyword>
<evidence type="ECO:0000256" key="2">
    <source>
        <dbReference type="SAM" id="Phobius"/>
    </source>
</evidence>
<keyword evidence="2" id="KW-0812">Transmembrane</keyword>
<protein>
    <submittedName>
        <fullName evidence="3">Uncharacterized protein</fullName>
    </submittedName>
</protein>
<dbReference type="HOGENOM" id="CLU_1029367_0_0_9"/>
<reference evidence="3 4" key="1">
    <citation type="submission" date="2013-02" db="EMBL/GenBank/DDBJ databases">
        <title>Genome sequence of Clostridium saccharoperbutylacetonicum N1-4(HMT).</title>
        <authorList>
            <person name="Poehlein A."/>
            <person name="Daniel R."/>
        </authorList>
    </citation>
    <scope>NUCLEOTIDE SEQUENCE [LARGE SCALE GENOMIC DNA]</scope>
    <source>
        <strain evidence="4">N1-4(HMT)</strain>
    </source>
</reference>
<sequence length="270" mass="32043">MRVGEIELEIIDIITFTGIMITFITGVLNLCQNKKTLYINNITKFRVIWINTFRAYIASLKELSNITNLYIITKDGFNKIAYRRELEKIVSLIKMHLNFTGKHDIILISKVEELKVALNSYLLIYYCKNTIKFIKNEEELLIKFDEIIDSISEKRVLEQFLNLGINTENLNNMSLFELKKQVKLLYLANPVLISQIIKESDYLINKYENEIDCLNSEIDVLVQIYLKAEWIRCKVETRIWPYNRFNEDKTIKKLHKKYKKVLEEKILDNK</sequence>
<keyword evidence="4" id="KW-1185">Reference proteome</keyword>
<dbReference type="RefSeq" id="WP_015394715.1">
    <property type="nucleotide sequence ID" value="NC_020291.1"/>
</dbReference>
<gene>
    <name evidence="3" type="ORF">Cspa_c46510</name>
</gene>
<dbReference type="PATRIC" id="fig|931276.5.peg.4688"/>
<dbReference type="eggNOG" id="ENOG5030G69">
    <property type="taxonomic scope" value="Bacteria"/>
</dbReference>
<dbReference type="Proteomes" id="UP000011728">
    <property type="component" value="Chromosome"/>
</dbReference>
<evidence type="ECO:0000313" key="4">
    <source>
        <dbReference type="Proteomes" id="UP000011728"/>
    </source>
</evidence>
<organism evidence="3 4">
    <name type="scientific">Clostridium saccharoperbutylacetonicum N1-4(HMT)</name>
    <dbReference type="NCBI Taxonomy" id="931276"/>
    <lineage>
        <taxon>Bacteria</taxon>
        <taxon>Bacillati</taxon>
        <taxon>Bacillota</taxon>
        <taxon>Clostridia</taxon>
        <taxon>Eubacteriales</taxon>
        <taxon>Clostridiaceae</taxon>
        <taxon>Clostridium</taxon>
    </lineage>
</organism>
<proteinExistence type="predicted"/>
<evidence type="ECO:0000256" key="1">
    <source>
        <dbReference type="SAM" id="Coils"/>
    </source>
</evidence>
<accession>M1MKE1</accession>
<feature type="coiled-coil region" evidence="1">
    <location>
        <begin position="197"/>
        <end position="224"/>
    </location>
</feature>
<evidence type="ECO:0000313" key="3">
    <source>
        <dbReference type="EMBL" id="AGF58404.1"/>
    </source>
</evidence>
<dbReference type="EMBL" id="CP004121">
    <property type="protein sequence ID" value="AGF58404.1"/>
    <property type="molecule type" value="Genomic_DNA"/>
</dbReference>
<keyword evidence="1" id="KW-0175">Coiled coil</keyword>
<feature type="transmembrane region" description="Helical" evidence="2">
    <location>
        <begin position="13"/>
        <end position="31"/>
    </location>
</feature>